<dbReference type="EMBL" id="GBXM01104515">
    <property type="protein sequence ID" value="JAH04062.1"/>
    <property type="molecule type" value="Transcribed_RNA"/>
</dbReference>
<evidence type="ECO:0000313" key="2">
    <source>
        <dbReference type="EMBL" id="JAH04062.1"/>
    </source>
</evidence>
<protein>
    <submittedName>
        <fullName evidence="2">Uncharacterized protein</fullName>
    </submittedName>
</protein>
<reference evidence="2" key="2">
    <citation type="journal article" date="2015" name="Fish Shellfish Immunol.">
        <title>Early steps in the European eel (Anguilla anguilla)-Vibrio vulnificus interaction in the gills: Role of the RtxA13 toxin.</title>
        <authorList>
            <person name="Callol A."/>
            <person name="Pajuelo D."/>
            <person name="Ebbesson L."/>
            <person name="Teles M."/>
            <person name="MacKenzie S."/>
            <person name="Amaro C."/>
        </authorList>
    </citation>
    <scope>NUCLEOTIDE SEQUENCE</scope>
</reference>
<proteinExistence type="predicted"/>
<accession>A0A0E9PID8</accession>
<reference evidence="2" key="1">
    <citation type="submission" date="2014-11" db="EMBL/GenBank/DDBJ databases">
        <authorList>
            <person name="Amaro Gonzalez C."/>
        </authorList>
    </citation>
    <scope>NUCLEOTIDE SEQUENCE</scope>
</reference>
<organism evidence="2">
    <name type="scientific">Anguilla anguilla</name>
    <name type="common">European freshwater eel</name>
    <name type="synonym">Muraena anguilla</name>
    <dbReference type="NCBI Taxonomy" id="7936"/>
    <lineage>
        <taxon>Eukaryota</taxon>
        <taxon>Metazoa</taxon>
        <taxon>Chordata</taxon>
        <taxon>Craniata</taxon>
        <taxon>Vertebrata</taxon>
        <taxon>Euteleostomi</taxon>
        <taxon>Actinopterygii</taxon>
        <taxon>Neopterygii</taxon>
        <taxon>Teleostei</taxon>
        <taxon>Anguilliformes</taxon>
        <taxon>Anguillidae</taxon>
        <taxon>Anguilla</taxon>
    </lineage>
</organism>
<dbReference type="AlphaFoldDB" id="A0A0E9PID8"/>
<feature type="region of interest" description="Disordered" evidence="1">
    <location>
        <begin position="35"/>
        <end position="59"/>
    </location>
</feature>
<name>A0A0E9PID8_ANGAN</name>
<sequence length="59" mass="6829">MACTVILKGQIIPRKMKRRLIKKFWNSTCVGTKTRVHRVPPGPSSRTNNQKLRQIRPVC</sequence>
<evidence type="ECO:0000256" key="1">
    <source>
        <dbReference type="SAM" id="MobiDB-lite"/>
    </source>
</evidence>